<dbReference type="InterPro" id="IPR051535">
    <property type="entry name" value="Siderophore_ABC-ATPase"/>
</dbReference>
<dbReference type="SUPFAM" id="SSF52540">
    <property type="entry name" value="P-loop containing nucleoside triphosphate hydrolases"/>
    <property type="match status" value="1"/>
</dbReference>
<evidence type="ECO:0000256" key="2">
    <source>
        <dbReference type="ARBA" id="ARBA00022448"/>
    </source>
</evidence>
<organism evidence="7 8">
    <name type="scientific">Komagataeibacter melomenusus</name>
    <dbReference type="NCBI Taxonomy" id="2766578"/>
    <lineage>
        <taxon>Bacteria</taxon>
        <taxon>Pseudomonadati</taxon>
        <taxon>Pseudomonadota</taxon>
        <taxon>Alphaproteobacteria</taxon>
        <taxon>Acetobacterales</taxon>
        <taxon>Acetobacteraceae</taxon>
        <taxon>Komagataeibacter</taxon>
    </lineage>
</organism>
<comment type="caution">
    <text evidence="7">The sequence shown here is derived from an EMBL/GenBank/DDBJ whole genome shotgun (WGS) entry which is preliminary data.</text>
</comment>
<dbReference type="Gene3D" id="3.40.50.300">
    <property type="entry name" value="P-loop containing nucleotide triphosphate hydrolases"/>
    <property type="match status" value="1"/>
</dbReference>
<keyword evidence="7" id="KW-0067">ATP-binding</keyword>
<dbReference type="Pfam" id="PF00005">
    <property type="entry name" value="ABC_tran"/>
    <property type="match status" value="1"/>
</dbReference>
<protein>
    <submittedName>
        <fullName evidence="7">ABC transporter ATP-binding protein</fullName>
    </submittedName>
</protein>
<gene>
    <name evidence="7" type="ORF">HNW77_12975</name>
</gene>
<evidence type="ECO:0000259" key="6">
    <source>
        <dbReference type="Pfam" id="PF00005"/>
    </source>
</evidence>
<dbReference type="InterPro" id="IPR003439">
    <property type="entry name" value="ABC_transporter-like_ATP-bd"/>
</dbReference>
<evidence type="ECO:0000313" key="8">
    <source>
        <dbReference type="Proteomes" id="UP000623090"/>
    </source>
</evidence>
<sequence>MAGLGADDLTCLMLAARTRRCLYLPQALPAMMHLPVLESMLAARHATGIVPADAQGDEIDAALHLLDVFGIADLDLRYMDELSGGQRQLVGLAQALGRQPDALLLDEPHSALDLHHQFAVMEILRRETAARQIVTVMVLHDLNIAVRMSDYDVILREGRLVATGRYFTPATLGQT</sequence>
<evidence type="ECO:0000256" key="5">
    <source>
        <dbReference type="ARBA" id="ARBA00023136"/>
    </source>
</evidence>
<dbReference type="Proteomes" id="UP000623090">
    <property type="component" value="Unassembled WGS sequence"/>
</dbReference>
<keyword evidence="3" id="KW-1003">Cell membrane</keyword>
<evidence type="ECO:0000256" key="3">
    <source>
        <dbReference type="ARBA" id="ARBA00022475"/>
    </source>
</evidence>
<proteinExistence type="predicted"/>
<keyword evidence="5" id="KW-0472">Membrane</keyword>
<feature type="domain" description="ABC transporter" evidence="6">
    <location>
        <begin position="17"/>
        <end position="109"/>
    </location>
</feature>
<accession>A0ABX2AHN3</accession>
<dbReference type="PANTHER" id="PTHR42771">
    <property type="entry name" value="IRON(3+)-HYDROXAMATE IMPORT ATP-BINDING PROTEIN FHUC"/>
    <property type="match status" value="1"/>
</dbReference>
<keyword evidence="4" id="KW-0406">Ion transport</keyword>
<evidence type="ECO:0000256" key="1">
    <source>
        <dbReference type="ARBA" id="ARBA00004202"/>
    </source>
</evidence>
<dbReference type="GO" id="GO:0005524">
    <property type="term" value="F:ATP binding"/>
    <property type="evidence" value="ECO:0007669"/>
    <property type="project" value="UniProtKB-KW"/>
</dbReference>
<name>A0ABX2AHN3_9PROT</name>
<evidence type="ECO:0000256" key="4">
    <source>
        <dbReference type="ARBA" id="ARBA00023065"/>
    </source>
</evidence>
<comment type="subcellular location">
    <subcellularLocation>
        <location evidence="1">Cell membrane</location>
        <topology evidence="1">Peripheral membrane protein</topology>
    </subcellularLocation>
</comment>
<dbReference type="InterPro" id="IPR027417">
    <property type="entry name" value="P-loop_NTPase"/>
</dbReference>
<keyword evidence="8" id="KW-1185">Reference proteome</keyword>
<keyword evidence="7" id="KW-0547">Nucleotide-binding</keyword>
<evidence type="ECO:0000313" key="7">
    <source>
        <dbReference type="EMBL" id="NPC67280.1"/>
    </source>
</evidence>
<dbReference type="EMBL" id="JABJWC010000036">
    <property type="protein sequence ID" value="NPC67280.1"/>
    <property type="molecule type" value="Genomic_DNA"/>
</dbReference>
<keyword evidence="2" id="KW-0813">Transport</keyword>
<reference evidence="7 8" key="1">
    <citation type="journal article" date="2020" name="Microorganisms">
        <title>Description of Komagataeibacter melaceti sp. nov. and Komagataeibacter melomenusus sp. nov. Isolated from Apple Cider Vinegar.</title>
        <authorList>
            <person name="Maric L."/>
            <person name="Cleenwerck I."/>
            <person name="Accetto T."/>
            <person name="Vandamme P."/>
            <person name="Trcek J."/>
        </authorList>
    </citation>
    <scope>NUCLEOTIDE SEQUENCE [LARGE SCALE GENOMIC DNA]</scope>
    <source>
        <strain evidence="7 8">AV436</strain>
    </source>
</reference>
<dbReference type="PANTHER" id="PTHR42771:SF7">
    <property type="entry name" value="ABC-TYPE COBALAMIN_FE3+-SIDEROPHORES TRANSPORT SYSTEM, ATPASE COMPONENT"/>
    <property type="match status" value="1"/>
</dbReference>